<dbReference type="Proteomes" id="UP000007993">
    <property type="component" value="Unassembled WGS sequence"/>
</dbReference>
<reference evidence="1 2" key="1">
    <citation type="journal article" date="2013" name="Mar. Genomics">
        <title>Expression of sulfatases in Rhodopirellula baltica and the diversity of sulfatases in the genus Rhodopirellula.</title>
        <authorList>
            <person name="Wegner C.E."/>
            <person name="Richter-Heitmann T."/>
            <person name="Klindworth A."/>
            <person name="Klockow C."/>
            <person name="Richter M."/>
            <person name="Achstetter T."/>
            <person name="Glockner F.O."/>
            <person name="Harder J."/>
        </authorList>
    </citation>
    <scope>NUCLEOTIDE SEQUENCE [LARGE SCALE GENOMIC DNA]</scope>
    <source>
        <strain evidence="1 2">SH28</strain>
    </source>
</reference>
<comment type="caution">
    <text evidence="1">The sequence shown here is derived from an EMBL/GenBank/DDBJ whole genome shotgun (WGS) entry which is preliminary data.</text>
</comment>
<protein>
    <recommendedName>
        <fullName evidence="3">Transposase</fullName>
    </recommendedName>
</protein>
<evidence type="ECO:0008006" key="3">
    <source>
        <dbReference type="Google" id="ProtNLM"/>
    </source>
</evidence>
<accession>K5DKL8</accession>
<sequence>MIRTSVQRGRPFGDIEWVEKLADKHDLWSTLRSRGRPKSTKRT</sequence>
<name>K5DKL8_RHOBT</name>
<organism evidence="1 2">
    <name type="scientific">Rhodopirellula baltica SH28</name>
    <dbReference type="NCBI Taxonomy" id="993517"/>
    <lineage>
        <taxon>Bacteria</taxon>
        <taxon>Pseudomonadati</taxon>
        <taxon>Planctomycetota</taxon>
        <taxon>Planctomycetia</taxon>
        <taxon>Pirellulales</taxon>
        <taxon>Pirellulaceae</taxon>
        <taxon>Rhodopirellula</taxon>
    </lineage>
</organism>
<dbReference type="AlphaFoldDB" id="K5DKL8"/>
<dbReference type="EMBL" id="AMCW01000028">
    <property type="protein sequence ID" value="EKK03429.1"/>
    <property type="molecule type" value="Genomic_DNA"/>
</dbReference>
<dbReference type="PATRIC" id="fig|993517.3.peg.1350"/>
<gene>
    <name evidence="1" type="ORF">RBSH_01233</name>
</gene>
<proteinExistence type="predicted"/>
<evidence type="ECO:0000313" key="2">
    <source>
        <dbReference type="Proteomes" id="UP000007993"/>
    </source>
</evidence>
<evidence type="ECO:0000313" key="1">
    <source>
        <dbReference type="EMBL" id="EKK03429.1"/>
    </source>
</evidence>